<comment type="subcellular location">
    <subcellularLocation>
        <location evidence="1">Endoplasmic reticulum lumen</location>
    </subcellularLocation>
</comment>
<sequence>MGGRKLPLVVLVCLVLAMLPSGAGTVAVMSVDLGSEWMKVAIVKPGVPMEIVLNKESRRKTPIAVCLKENERLLGDSALGVSMKNPKTVYRHLQSLLGKKHNNLQVALYQKRFPEHQLLEHPVRGTVYFKNSEETQFTPEELLGMMLNYSRGLAQDFAEQPVKDAVITVPAFFNQAERRAVLQAAQMAGLKVLQLINDNTAVALNYGVFRRKDIDNTVKNIMFYDMGSGSTTATIVTYQTVKSKEAGTQPQLQIRGVGFDRGLGGFEMDLRLRDHLAKLFNEQKKTKKDVRENHRAMAKLLKEAQRLKTVLSANVDFMAQVEGLMDDIDFKSKVTRTDFEDLCADLFDRVPGPVQDALSTAEMNLEDIEQVILVGGATRVPKVQEVLLKAVGKEDLAKNINADEAAAMGAVYQAAALSKAFKVKPFLVRDAAVFPIQVEFTRESEEEGIKTLKHNKRILFQRMAPYPQRKVITFNRYSDDFAFYINYGDLSYLSQEDLSVFGSLNLTTVKLSGVGNSFQKNADAESKGIKAHFNMDESGVLLLDRVESVFETIVEEKEEESTLTKLGNTISTLFGGGSSEPAANVTEPVQDEEEEKQDNSEKSSAEEKGQEKTEEASSQTDAPEEKEGEKAENTEAEKEAERKAKPQKKSKISEDVTAELITNDILDPTAEDVASSKKKLQDLTDRDLAKQEREKSLNSLEAFIFETQDKLYQEDYQLVQLREQLSQLRSLCKDMFFRVEERRRWPERLAALNSRLNTSSFFLRSAKLIPEDDQIFTEVELNLLEKVINETMTWKNETEAEQEKRSPKERPVLLSKDIESKVSLLERELNYLLNKANKANNTTKEKVIPPTEESADSKSESPEEVQPGEVPPTEESATNTDSDSQSQPTEESTTTGATEKTQPEKHIEDEL</sequence>
<evidence type="ECO:0000256" key="9">
    <source>
        <dbReference type="SAM" id="MobiDB-lite"/>
    </source>
</evidence>
<dbReference type="InterPro" id="IPR029047">
    <property type="entry name" value="HSP70_peptide-bd_sf"/>
</dbReference>
<evidence type="ECO:0000256" key="10">
    <source>
        <dbReference type="SAM" id="SignalP"/>
    </source>
</evidence>
<dbReference type="InterPro" id="IPR013126">
    <property type="entry name" value="Hsp_70_fam"/>
</dbReference>
<feature type="compositionally biased region" description="Basic and acidic residues" evidence="9">
    <location>
        <begin position="597"/>
        <end position="615"/>
    </location>
</feature>
<dbReference type="Gene3D" id="3.30.420.40">
    <property type="match status" value="2"/>
</dbReference>
<feature type="region of interest" description="Disordered" evidence="9">
    <location>
        <begin position="842"/>
        <end position="911"/>
    </location>
</feature>
<gene>
    <name evidence="11" type="ORF">KUDE01_023415</name>
</gene>
<protein>
    <recommendedName>
        <fullName evidence="8">Hypoxia up-regulated protein 1</fullName>
    </recommendedName>
</protein>
<dbReference type="PROSITE" id="PS00329">
    <property type="entry name" value="HSP70_2"/>
    <property type="match status" value="1"/>
</dbReference>
<feature type="compositionally biased region" description="Low complexity" evidence="9">
    <location>
        <begin position="881"/>
        <end position="895"/>
    </location>
</feature>
<evidence type="ECO:0000256" key="3">
    <source>
        <dbReference type="ARBA" id="ARBA00022729"/>
    </source>
</evidence>
<dbReference type="GO" id="GO:0140662">
    <property type="term" value="F:ATP-dependent protein folding chaperone"/>
    <property type="evidence" value="ECO:0007669"/>
    <property type="project" value="InterPro"/>
</dbReference>
<dbReference type="PANTHER" id="PTHR45639:SF3">
    <property type="entry name" value="HYPOXIA UP-REGULATED PROTEIN 1"/>
    <property type="match status" value="1"/>
</dbReference>
<evidence type="ECO:0000256" key="7">
    <source>
        <dbReference type="ARBA" id="ARBA00023186"/>
    </source>
</evidence>
<dbReference type="FunFam" id="2.60.34.10:FF:000009">
    <property type="entry name" value="Hypoxia up-regulated protein 1"/>
    <property type="match status" value="1"/>
</dbReference>
<dbReference type="FunFam" id="3.90.640.10:FF:000012">
    <property type="entry name" value="Hypoxia up-regulated protein 1"/>
    <property type="match status" value="1"/>
</dbReference>
<proteinExistence type="inferred from homology"/>
<evidence type="ECO:0000256" key="2">
    <source>
        <dbReference type="ARBA" id="ARBA00007381"/>
    </source>
</evidence>
<evidence type="ECO:0000256" key="5">
    <source>
        <dbReference type="ARBA" id="ARBA00022824"/>
    </source>
</evidence>
<dbReference type="GO" id="GO:0030968">
    <property type="term" value="P:endoplasmic reticulum unfolded protein response"/>
    <property type="evidence" value="ECO:0007669"/>
    <property type="project" value="TreeGrafter"/>
</dbReference>
<dbReference type="GO" id="GO:0005524">
    <property type="term" value="F:ATP binding"/>
    <property type="evidence" value="ECO:0007669"/>
    <property type="project" value="UniProtKB-KW"/>
</dbReference>
<evidence type="ECO:0000256" key="1">
    <source>
        <dbReference type="ARBA" id="ARBA00004319"/>
    </source>
</evidence>
<dbReference type="EMBL" id="JASDAP010000023">
    <property type="protein sequence ID" value="KAK1882635.1"/>
    <property type="molecule type" value="Genomic_DNA"/>
</dbReference>
<evidence type="ECO:0000256" key="6">
    <source>
        <dbReference type="ARBA" id="ARBA00022840"/>
    </source>
</evidence>
<feature type="signal peptide" evidence="10">
    <location>
        <begin position="1"/>
        <end position="25"/>
    </location>
</feature>
<dbReference type="AlphaFoldDB" id="A0AAD9F1V1"/>
<organism evidence="11 12">
    <name type="scientific">Dissostichus eleginoides</name>
    <name type="common">Patagonian toothfish</name>
    <name type="synonym">Dissostichus amissus</name>
    <dbReference type="NCBI Taxonomy" id="100907"/>
    <lineage>
        <taxon>Eukaryota</taxon>
        <taxon>Metazoa</taxon>
        <taxon>Chordata</taxon>
        <taxon>Craniata</taxon>
        <taxon>Vertebrata</taxon>
        <taxon>Euteleostomi</taxon>
        <taxon>Actinopterygii</taxon>
        <taxon>Neopterygii</taxon>
        <taxon>Teleostei</taxon>
        <taxon>Neoteleostei</taxon>
        <taxon>Acanthomorphata</taxon>
        <taxon>Eupercaria</taxon>
        <taxon>Perciformes</taxon>
        <taxon>Notothenioidei</taxon>
        <taxon>Nototheniidae</taxon>
        <taxon>Dissostichus</taxon>
    </lineage>
</organism>
<dbReference type="InterPro" id="IPR018181">
    <property type="entry name" value="Heat_shock_70_CS"/>
</dbReference>
<dbReference type="GO" id="GO:0034663">
    <property type="term" value="C:endoplasmic reticulum chaperone complex"/>
    <property type="evidence" value="ECO:0007669"/>
    <property type="project" value="TreeGrafter"/>
</dbReference>
<dbReference type="PANTHER" id="PTHR45639">
    <property type="entry name" value="HSC70CB, ISOFORM G-RELATED"/>
    <property type="match status" value="1"/>
</dbReference>
<feature type="region of interest" description="Disordered" evidence="9">
    <location>
        <begin position="572"/>
        <end position="652"/>
    </location>
</feature>
<dbReference type="Pfam" id="PF00012">
    <property type="entry name" value="HSP70"/>
    <property type="match status" value="1"/>
</dbReference>
<evidence type="ECO:0000256" key="4">
    <source>
        <dbReference type="ARBA" id="ARBA00022741"/>
    </source>
</evidence>
<dbReference type="PROSITE" id="PS01036">
    <property type="entry name" value="HSP70_3"/>
    <property type="match status" value="1"/>
</dbReference>
<feature type="compositionally biased region" description="Basic and acidic residues" evidence="9">
    <location>
        <begin position="901"/>
        <end position="911"/>
    </location>
</feature>
<keyword evidence="4" id="KW-0547">Nucleotide-binding</keyword>
<dbReference type="Proteomes" id="UP001228049">
    <property type="component" value="Unassembled WGS sequence"/>
</dbReference>
<reference evidence="11" key="1">
    <citation type="submission" date="2023-04" db="EMBL/GenBank/DDBJ databases">
        <title>Chromosome-level genome of Chaenocephalus aceratus.</title>
        <authorList>
            <person name="Park H."/>
        </authorList>
    </citation>
    <scope>NUCLEOTIDE SEQUENCE</scope>
    <source>
        <strain evidence="11">DE</strain>
        <tissue evidence="11">Muscle</tissue>
    </source>
</reference>
<dbReference type="CDD" id="cd10230">
    <property type="entry name" value="ASKHA_NBD_HSP70_HYOU1"/>
    <property type="match status" value="1"/>
</dbReference>
<comment type="caution">
    <text evidence="11">The sequence shown here is derived from an EMBL/GenBank/DDBJ whole genome shotgun (WGS) entry which is preliminary data.</text>
</comment>
<evidence type="ECO:0000313" key="11">
    <source>
        <dbReference type="EMBL" id="KAK1882635.1"/>
    </source>
</evidence>
<accession>A0AAD9F1V1</accession>
<dbReference type="PRINTS" id="PR00301">
    <property type="entry name" value="HEATSHOCK70"/>
</dbReference>
<dbReference type="InterPro" id="IPR043129">
    <property type="entry name" value="ATPase_NBD"/>
</dbReference>
<name>A0AAD9F1V1_DISEL</name>
<dbReference type="Gene3D" id="3.90.640.10">
    <property type="entry name" value="Actin, Chain A, domain 4"/>
    <property type="match status" value="1"/>
</dbReference>
<evidence type="ECO:0000256" key="8">
    <source>
        <dbReference type="ARBA" id="ARBA00040503"/>
    </source>
</evidence>
<keyword evidence="5" id="KW-0256">Endoplasmic reticulum</keyword>
<dbReference type="GO" id="GO:1903298">
    <property type="term" value="P:negative regulation of hypoxia-induced intrinsic apoptotic signaling pathway"/>
    <property type="evidence" value="ECO:0007669"/>
    <property type="project" value="TreeGrafter"/>
</dbReference>
<evidence type="ECO:0000313" key="12">
    <source>
        <dbReference type="Proteomes" id="UP001228049"/>
    </source>
</evidence>
<feature type="chain" id="PRO_5041923080" description="Hypoxia up-regulated protein 1" evidence="10">
    <location>
        <begin position="26"/>
        <end position="911"/>
    </location>
</feature>
<keyword evidence="7" id="KW-0143">Chaperone</keyword>
<keyword evidence="12" id="KW-1185">Reference proteome</keyword>
<dbReference type="GO" id="GO:0005788">
    <property type="term" value="C:endoplasmic reticulum lumen"/>
    <property type="evidence" value="ECO:0007669"/>
    <property type="project" value="UniProtKB-SubCell"/>
</dbReference>
<dbReference type="FunFam" id="3.30.30.30:FF:000004">
    <property type="entry name" value="hypoxia up-regulated protein 1"/>
    <property type="match status" value="1"/>
</dbReference>
<dbReference type="Gene3D" id="3.30.30.30">
    <property type="match status" value="1"/>
</dbReference>
<feature type="compositionally biased region" description="Basic and acidic residues" evidence="9">
    <location>
        <begin position="623"/>
        <end position="644"/>
    </location>
</feature>
<comment type="similarity">
    <text evidence="2">Belongs to the heat shock protein 70 family.</text>
</comment>
<keyword evidence="3 10" id="KW-0732">Signal</keyword>
<dbReference type="Gene3D" id="2.60.34.10">
    <property type="entry name" value="Substrate Binding Domain Of DNAk, Chain A, domain 1"/>
    <property type="match status" value="1"/>
</dbReference>
<dbReference type="SUPFAM" id="SSF53067">
    <property type="entry name" value="Actin-like ATPase domain"/>
    <property type="match status" value="2"/>
</dbReference>
<keyword evidence="6" id="KW-0067">ATP-binding</keyword>